<dbReference type="FunFam" id="1.10.472.80:FF:000020">
    <property type="entry name" value="TBC1 domain family, member 16"/>
    <property type="match status" value="1"/>
</dbReference>
<dbReference type="SUPFAM" id="SSF47923">
    <property type="entry name" value="Ypt/Rab-GAP domain of gyp1p"/>
    <property type="match status" value="2"/>
</dbReference>
<dbReference type="SMART" id="SM00164">
    <property type="entry name" value="TBC"/>
    <property type="match status" value="1"/>
</dbReference>
<dbReference type="AlphaFoldDB" id="A0A914HYP3"/>
<keyword evidence="1" id="KW-0343">GTPase activation</keyword>
<evidence type="ECO:0000313" key="5">
    <source>
        <dbReference type="WBParaSite" id="Gr19_v10_g5010.t2"/>
    </source>
</evidence>
<organism evidence="4 5">
    <name type="scientific">Globodera rostochiensis</name>
    <name type="common">Golden nematode worm</name>
    <name type="synonym">Heterodera rostochiensis</name>
    <dbReference type="NCBI Taxonomy" id="31243"/>
    <lineage>
        <taxon>Eukaryota</taxon>
        <taxon>Metazoa</taxon>
        <taxon>Ecdysozoa</taxon>
        <taxon>Nematoda</taxon>
        <taxon>Chromadorea</taxon>
        <taxon>Rhabditida</taxon>
        <taxon>Tylenchina</taxon>
        <taxon>Tylenchomorpha</taxon>
        <taxon>Tylenchoidea</taxon>
        <taxon>Heteroderidae</taxon>
        <taxon>Heteroderinae</taxon>
        <taxon>Globodera</taxon>
    </lineage>
</organism>
<dbReference type="PANTHER" id="PTHR22957">
    <property type="entry name" value="TBC1 DOMAIN FAMILY MEMBER GTPASE-ACTIVATING PROTEIN"/>
    <property type="match status" value="1"/>
</dbReference>
<evidence type="ECO:0000259" key="3">
    <source>
        <dbReference type="PROSITE" id="PS50086"/>
    </source>
</evidence>
<accession>A0A914HYP3</accession>
<sequence length="804" mass="90071">MAANRLNDLLKKAHGAIAQLRGGGANYFLGKNGEVIFSKNNVCVHETGGDSGEEEAVHSPGYLTIHCSEDEQLGITLILQWLPNALLEKTPSSLLYLLYLLCIRCVSPLRGRVGDEKEEAGGDTKNSAQVTRFTCSNRSHTVDSDDGENVARGEASSAVVRCEVLNGALDEHGEEGQSQLRPQSLIGLFIPSIHLIPNTPVDQQDVEEKIRCDRSESSEPTSGEDLDEEEDKFADAAGDCYSSSGDDELEELAKTKALDAIRKSCAVSLARGAIPEQFAREHNLMLTTGGGEEGGGTVAADAGGPGMATADGPRQAVVFQQKGRRRQQRKSGDGGGSFSSLFSVNLGKMRSMRVFYSDTERTSGQLVIASPDSQYKIFHFHHTGLDKLTQLFERWNAVKAKSAVGNDSPTTNGQERHLLISPGAETELSRTELDPEDGLYERLGWEIWRSYVSTDGSVEDGFTIRKTVYFSSMEPSLRKELWPFLLRIYPWNSSAEQRESIRNELFLRYQRLKGQRIRRMAKPPPPPGEGVPQQQLAGVAQSIVKDVLRTDRRSSFFAGEENSNLDTMKSILLTYAVKNPEIGYIQGMSDLLAPLLCTLRDEPLTYWCFVHLIEQTLFRQPNRDEHRSEMDVQLEYIRELLRLFTPNFHAHLAKLGADAPNLMFVHRWILLFFKREFPSRDSLHIWEACWSRYRTNYFHLFIACAIVSIYGPDVVAQNLPHDEILFYFSSLSMHMDAHLILRKARGLLYQFHRLPRIPCTLAGLCSHETGSDQWTSHIEPHGQFECTQKHGENGEEQCPFATVQ</sequence>
<name>A0A914HYP3_GLORO</name>
<dbReference type="Pfam" id="PF00566">
    <property type="entry name" value="RabGAP-TBC"/>
    <property type="match status" value="1"/>
</dbReference>
<dbReference type="PANTHER" id="PTHR22957:SF547">
    <property type="entry name" value="TBC1 DOMAIN FAMILY MEMBER 16"/>
    <property type="match status" value="1"/>
</dbReference>
<proteinExistence type="predicted"/>
<evidence type="ECO:0000313" key="4">
    <source>
        <dbReference type="Proteomes" id="UP000887572"/>
    </source>
</evidence>
<feature type="domain" description="Rab-GAP TBC" evidence="3">
    <location>
        <begin position="472"/>
        <end position="693"/>
    </location>
</feature>
<feature type="compositionally biased region" description="Basic and acidic residues" evidence="2">
    <location>
        <begin position="206"/>
        <end position="217"/>
    </location>
</feature>
<reference evidence="5" key="1">
    <citation type="submission" date="2022-11" db="UniProtKB">
        <authorList>
            <consortium name="WormBaseParasite"/>
        </authorList>
    </citation>
    <scope>IDENTIFICATION</scope>
</reference>
<dbReference type="PROSITE" id="PS50086">
    <property type="entry name" value="TBC_RABGAP"/>
    <property type="match status" value="1"/>
</dbReference>
<dbReference type="GO" id="GO:0005096">
    <property type="term" value="F:GTPase activator activity"/>
    <property type="evidence" value="ECO:0007669"/>
    <property type="project" value="UniProtKB-KW"/>
</dbReference>
<dbReference type="GO" id="GO:0005769">
    <property type="term" value="C:early endosome"/>
    <property type="evidence" value="ECO:0007669"/>
    <property type="project" value="TreeGrafter"/>
</dbReference>
<dbReference type="Proteomes" id="UP000887572">
    <property type="component" value="Unplaced"/>
</dbReference>
<dbReference type="InterPro" id="IPR000195">
    <property type="entry name" value="Rab-GAP-TBC_dom"/>
</dbReference>
<feature type="region of interest" description="Disordered" evidence="2">
    <location>
        <begin position="199"/>
        <end position="230"/>
    </location>
</feature>
<dbReference type="InterPro" id="IPR035969">
    <property type="entry name" value="Rab-GAP_TBC_sf"/>
</dbReference>
<evidence type="ECO:0000256" key="2">
    <source>
        <dbReference type="SAM" id="MobiDB-lite"/>
    </source>
</evidence>
<dbReference type="Gene3D" id="2.30.29.230">
    <property type="match status" value="1"/>
</dbReference>
<dbReference type="Gene3D" id="1.10.8.270">
    <property type="entry name" value="putative rabgap domain of human tbc1 domain family member 14 like domains"/>
    <property type="match status" value="1"/>
</dbReference>
<evidence type="ECO:0000256" key="1">
    <source>
        <dbReference type="ARBA" id="ARBA00022468"/>
    </source>
</evidence>
<dbReference type="Gene3D" id="1.10.472.80">
    <property type="entry name" value="Ypt/Rab-GAP domain of gyp1p, domain 3"/>
    <property type="match status" value="1"/>
</dbReference>
<protein>
    <submittedName>
        <fullName evidence="5">Rab-GAP TBC domain-containing protein</fullName>
    </submittedName>
</protein>
<dbReference type="WBParaSite" id="Gr19_v10_g5010.t2">
    <property type="protein sequence ID" value="Gr19_v10_g5010.t2"/>
    <property type="gene ID" value="Gr19_v10_g5010"/>
</dbReference>
<keyword evidence="4" id="KW-1185">Reference proteome</keyword>